<feature type="compositionally biased region" description="Basic residues" evidence="1">
    <location>
        <begin position="34"/>
        <end position="54"/>
    </location>
</feature>
<sequence>MDARPAAPAPRAARPQGPRPVAAPPERAEAAVRHGGHHAGRRGRRGGPRSRSRLTKITGS</sequence>
<feature type="compositionally biased region" description="Low complexity" evidence="1">
    <location>
        <begin position="1"/>
        <end position="16"/>
    </location>
</feature>
<dbReference type="EMBL" id="CP029193">
    <property type="protein sequence ID" value="QES30706.1"/>
    <property type="molecule type" value="Genomic_DNA"/>
</dbReference>
<protein>
    <submittedName>
        <fullName evidence="2">Uncharacterized protein</fullName>
    </submittedName>
</protein>
<dbReference type="AlphaFoldDB" id="A0A5P2BJU6"/>
<gene>
    <name evidence="2" type="ORF">DEJ47_33610</name>
</gene>
<dbReference type="Proteomes" id="UP000323046">
    <property type="component" value="Chromosome"/>
</dbReference>
<evidence type="ECO:0000256" key="1">
    <source>
        <dbReference type="SAM" id="MobiDB-lite"/>
    </source>
</evidence>
<keyword evidence="3" id="KW-1185">Reference proteome</keyword>
<evidence type="ECO:0000313" key="3">
    <source>
        <dbReference type="Proteomes" id="UP000323046"/>
    </source>
</evidence>
<proteinExistence type="predicted"/>
<name>A0A5P2BJU6_STRVZ</name>
<accession>A0A5P2BJU6</accession>
<organism evidence="2 3">
    <name type="scientific">Streptomyces venezuelae</name>
    <dbReference type="NCBI Taxonomy" id="54571"/>
    <lineage>
        <taxon>Bacteria</taxon>
        <taxon>Bacillati</taxon>
        <taxon>Actinomycetota</taxon>
        <taxon>Actinomycetes</taxon>
        <taxon>Kitasatosporales</taxon>
        <taxon>Streptomycetaceae</taxon>
        <taxon>Streptomyces</taxon>
    </lineage>
</organism>
<feature type="region of interest" description="Disordered" evidence="1">
    <location>
        <begin position="1"/>
        <end position="60"/>
    </location>
</feature>
<reference evidence="2 3" key="1">
    <citation type="submission" date="2018-05" db="EMBL/GenBank/DDBJ databases">
        <title>Streptomyces venezuelae.</title>
        <authorList>
            <person name="Kim W."/>
            <person name="Lee N."/>
            <person name="Cho B.-K."/>
        </authorList>
    </citation>
    <scope>NUCLEOTIDE SEQUENCE [LARGE SCALE GENOMIC DNA]</scope>
    <source>
        <strain evidence="2 3">ATCC 14583</strain>
    </source>
</reference>
<evidence type="ECO:0000313" key="2">
    <source>
        <dbReference type="EMBL" id="QES30706.1"/>
    </source>
</evidence>